<dbReference type="AlphaFoldDB" id="A0A915ES15"/>
<keyword evidence="1" id="KW-0472">Membrane</keyword>
<dbReference type="Proteomes" id="UP000887574">
    <property type="component" value="Unplaced"/>
</dbReference>
<reference evidence="3" key="1">
    <citation type="submission" date="2022-11" db="UniProtKB">
        <authorList>
            <consortium name="WormBaseParasite"/>
        </authorList>
    </citation>
    <scope>IDENTIFICATION</scope>
</reference>
<keyword evidence="1" id="KW-0812">Transmembrane</keyword>
<organism evidence="2 3">
    <name type="scientific">Ditylenchus dipsaci</name>
    <dbReference type="NCBI Taxonomy" id="166011"/>
    <lineage>
        <taxon>Eukaryota</taxon>
        <taxon>Metazoa</taxon>
        <taxon>Ecdysozoa</taxon>
        <taxon>Nematoda</taxon>
        <taxon>Chromadorea</taxon>
        <taxon>Rhabditida</taxon>
        <taxon>Tylenchina</taxon>
        <taxon>Tylenchomorpha</taxon>
        <taxon>Sphaerularioidea</taxon>
        <taxon>Anguinidae</taxon>
        <taxon>Anguininae</taxon>
        <taxon>Ditylenchus</taxon>
    </lineage>
</organism>
<dbReference type="WBParaSite" id="jg9184">
    <property type="protein sequence ID" value="jg9184"/>
    <property type="gene ID" value="jg9184"/>
</dbReference>
<accession>A0A915ES15</accession>
<feature type="transmembrane region" description="Helical" evidence="1">
    <location>
        <begin position="30"/>
        <end position="52"/>
    </location>
</feature>
<sequence>MEALKILPMLHGNMTGPSGFDVNSAFYTSLLANPLLFGSLGITLFGFIGYYFRRAYSIANKLFWQRITKTLSVSSNNM</sequence>
<protein>
    <submittedName>
        <fullName evidence="3">Uncharacterized protein</fullName>
    </submittedName>
</protein>
<name>A0A915ES15_9BILA</name>
<proteinExistence type="predicted"/>
<evidence type="ECO:0000313" key="3">
    <source>
        <dbReference type="WBParaSite" id="jg9184"/>
    </source>
</evidence>
<evidence type="ECO:0000256" key="1">
    <source>
        <dbReference type="SAM" id="Phobius"/>
    </source>
</evidence>
<keyword evidence="2" id="KW-1185">Reference proteome</keyword>
<keyword evidence="1" id="KW-1133">Transmembrane helix</keyword>
<evidence type="ECO:0000313" key="2">
    <source>
        <dbReference type="Proteomes" id="UP000887574"/>
    </source>
</evidence>